<feature type="active site" evidence="5">
    <location>
        <position position="134"/>
    </location>
</feature>
<dbReference type="PROSITE" id="PS51160">
    <property type="entry name" value="ACYLPHOSPHATASE_3"/>
    <property type="match status" value="1"/>
</dbReference>
<dbReference type="FunFam" id="3.30.70.100:FF:000011">
    <property type="entry name" value="Acylphosphatase"/>
    <property type="match status" value="1"/>
</dbReference>
<dbReference type="InterPro" id="IPR036046">
    <property type="entry name" value="Acylphosphatase-like_dom_sf"/>
</dbReference>
<sequence length="209" mass="23326">MRLIFTSTATQVIIRQLLRKSVISTDSGQRSCFKINALRVLSFAIKEPRSLPNSATCQPDPEELPGNGLRTLETVGSPFLLNLFSTSDMNSRQFSTNTGDRIRSDLTDNSQAEPTAIYSTDFEVQGTVQGVFFRKYTQKRATELGLVGWVRNDESGSVVGHLQGSRPALDAMKDWLQRTGSPQSRITKCTFTAENKLDKAQFSDFQVRH</sequence>
<dbReference type="Proteomes" id="UP000192578">
    <property type="component" value="Unassembled WGS sequence"/>
</dbReference>
<dbReference type="PROSITE" id="PS00151">
    <property type="entry name" value="ACYLPHOSPHATASE_2"/>
    <property type="match status" value="1"/>
</dbReference>
<proteinExistence type="inferred from homology"/>
<evidence type="ECO:0000256" key="3">
    <source>
        <dbReference type="ARBA" id="ARBA00022801"/>
    </source>
</evidence>
<evidence type="ECO:0000313" key="8">
    <source>
        <dbReference type="EMBL" id="OQV17837.1"/>
    </source>
</evidence>
<dbReference type="GO" id="GO:0003998">
    <property type="term" value="F:acylphosphatase activity"/>
    <property type="evidence" value="ECO:0007669"/>
    <property type="project" value="UniProtKB-EC"/>
</dbReference>
<evidence type="ECO:0000313" key="9">
    <source>
        <dbReference type="Proteomes" id="UP000192578"/>
    </source>
</evidence>
<keyword evidence="3 5" id="KW-0378">Hydrolase</keyword>
<organism evidence="8 9">
    <name type="scientific">Hypsibius exemplaris</name>
    <name type="common">Freshwater tardigrade</name>
    <dbReference type="NCBI Taxonomy" id="2072580"/>
    <lineage>
        <taxon>Eukaryota</taxon>
        <taxon>Metazoa</taxon>
        <taxon>Ecdysozoa</taxon>
        <taxon>Tardigrada</taxon>
        <taxon>Eutardigrada</taxon>
        <taxon>Parachela</taxon>
        <taxon>Hypsibioidea</taxon>
        <taxon>Hypsibiidae</taxon>
        <taxon>Hypsibius</taxon>
    </lineage>
</organism>
<dbReference type="PRINTS" id="PR00112">
    <property type="entry name" value="ACYLPHPHTASE"/>
</dbReference>
<accession>A0A1W0WRP8</accession>
<comment type="caution">
    <text evidence="8">The sequence shown here is derived from an EMBL/GenBank/DDBJ whole genome shotgun (WGS) entry which is preliminary data.</text>
</comment>
<evidence type="ECO:0000256" key="4">
    <source>
        <dbReference type="ARBA" id="ARBA00047645"/>
    </source>
</evidence>
<evidence type="ECO:0000259" key="7">
    <source>
        <dbReference type="PROSITE" id="PS51160"/>
    </source>
</evidence>
<dbReference type="PANTHER" id="PTHR10029:SF3">
    <property type="entry name" value="ACYLPHOSPHATASE-RELATED"/>
    <property type="match status" value="1"/>
</dbReference>
<evidence type="ECO:0000256" key="5">
    <source>
        <dbReference type="PROSITE-ProRule" id="PRU00520"/>
    </source>
</evidence>
<dbReference type="InterPro" id="IPR020456">
    <property type="entry name" value="Acylphosphatase"/>
</dbReference>
<comment type="similarity">
    <text evidence="1 6">Belongs to the acylphosphatase family.</text>
</comment>
<dbReference type="InterPro" id="IPR001792">
    <property type="entry name" value="Acylphosphatase-like_dom"/>
</dbReference>
<feature type="domain" description="Acylphosphatase-like" evidence="7">
    <location>
        <begin position="119"/>
        <end position="209"/>
    </location>
</feature>
<dbReference type="SUPFAM" id="SSF54975">
    <property type="entry name" value="Acylphosphatase/BLUF domain-like"/>
    <property type="match status" value="1"/>
</dbReference>
<name>A0A1W0WRP8_HYPEX</name>
<dbReference type="InterPro" id="IPR017968">
    <property type="entry name" value="Acylphosphatase_CS"/>
</dbReference>
<dbReference type="Pfam" id="PF00708">
    <property type="entry name" value="Acylphosphatase"/>
    <property type="match status" value="1"/>
</dbReference>
<evidence type="ECO:0000256" key="2">
    <source>
        <dbReference type="ARBA" id="ARBA00012150"/>
    </source>
</evidence>
<dbReference type="EMBL" id="MTYJ01000056">
    <property type="protein sequence ID" value="OQV17837.1"/>
    <property type="molecule type" value="Genomic_DNA"/>
</dbReference>
<protein>
    <recommendedName>
        <fullName evidence="2 5">acylphosphatase</fullName>
        <ecNumber evidence="2 5">3.6.1.7</ecNumber>
    </recommendedName>
</protein>
<comment type="catalytic activity">
    <reaction evidence="4 5">
        <text>an acyl phosphate + H2O = a carboxylate + phosphate + H(+)</text>
        <dbReference type="Rhea" id="RHEA:14965"/>
        <dbReference type="ChEBI" id="CHEBI:15377"/>
        <dbReference type="ChEBI" id="CHEBI:15378"/>
        <dbReference type="ChEBI" id="CHEBI:29067"/>
        <dbReference type="ChEBI" id="CHEBI:43474"/>
        <dbReference type="ChEBI" id="CHEBI:59918"/>
        <dbReference type="EC" id="3.6.1.7"/>
    </reaction>
</comment>
<feature type="active site" evidence="5">
    <location>
        <position position="152"/>
    </location>
</feature>
<dbReference type="OrthoDB" id="7961613at2759"/>
<evidence type="ECO:0000256" key="6">
    <source>
        <dbReference type="RuleBase" id="RU004168"/>
    </source>
</evidence>
<reference evidence="9" key="1">
    <citation type="submission" date="2017-01" db="EMBL/GenBank/DDBJ databases">
        <title>Comparative genomics of anhydrobiosis in the tardigrade Hypsibius dujardini.</title>
        <authorList>
            <person name="Yoshida Y."/>
            <person name="Koutsovoulos G."/>
            <person name="Laetsch D."/>
            <person name="Stevens L."/>
            <person name="Kumar S."/>
            <person name="Horikawa D."/>
            <person name="Ishino K."/>
            <person name="Komine S."/>
            <person name="Tomita M."/>
            <person name="Blaxter M."/>
            <person name="Arakawa K."/>
        </authorList>
    </citation>
    <scope>NUCLEOTIDE SEQUENCE [LARGE SCALE GENOMIC DNA]</scope>
    <source>
        <strain evidence="9">Z151</strain>
    </source>
</reference>
<dbReference type="PANTHER" id="PTHR10029">
    <property type="entry name" value="ACYLPHOSPHATASE"/>
    <property type="match status" value="1"/>
</dbReference>
<dbReference type="PROSITE" id="PS00150">
    <property type="entry name" value="ACYLPHOSPHATASE_1"/>
    <property type="match status" value="1"/>
</dbReference>
<gene>
    <name evidence="8" type="ORF">BV898_08129</name>
</gene>
<keyword evidence="9" id="KW-1185">Reference proteome</keyword>
<dbReference type="EC" id="3.6.1.7" evidence="2 5"/>
<dbReference type="Gene3D" id="3.30.70.100">
    <property type="match status" value="1"/>
</dbReference>
<evidence type="ECO:0000256" key="1">
    <source>
        <dbReference type="ARBA" id="ARBA00005614"/>
    </source>
</evidence>
<dbReference type="AlphaFoldDB" id="A0A1W0WRP8"/>